<name>G9WEN8_9LACO</name>
<dbReference type="HOGENOM" id="CLU_029375_6_3_9"/>
<keyword evidence="1" id="KW-1133">Transmembrane helix</keyword>
<protein>
    <recommendedName>
        <fullName evidence="2">Serine aminopeptidase S33 domain-containing protein</fullName>
    </recommendedName>
</protein>
<dbReference type="SUPFAM" id="SSF53474">
    <property type="entry name" value="alpha/beta-Hydrolases"/>
    <property type="match status" value="1"/>
</dbReference>
<dbReference type="RefSeq" id="WP_007744324.1">
    <property type="nucleotide sequence ID" value="NZ_CM001398.1"/>
</dbReference>
<evidence type="ECO:0000313" key="4">
    <source>
        <dbReference type="Proteomes" id="UP000004959"/>
    </source>
</evidence>
<dbReference type="OrthoDB" id="9776685at2"/>
<dbReference type="STRING" id="336988.NT96_03620"/>
<reference evidence="3 4" key="1">
    <citation type="journal article" date="2012" name="PLoS ONE">
        <title>Functional divergence in the genus oenococcus as predicted by genome sequencing of the newly-described species, Oenococcus kitaharae.</title>
        <authorList>
            <person name="Borneman A.R."/>
            <person name="McCarthy J.M."/>
            <person name="Chambers P.J."/>
            <person name="Bartowsky E.J."/>
        </authorList>
    </citation>
    <scope>NUCLEOTIDE SEQUENCE [LARGE SCALE GENOMIC DNA]</scope>
    <source>
        <strain evidence="4">DSM17330</strain>
    </source>
</reference>
<sequence length="307" mass="34763">MLRWLFRIFILLIVVYIAACAYFFNVAEIRNNHNNRDYTYEGLTPTSRPYVDDFQQRFSQSGRQLTIQNRGLALDADYLPAARPTNKTVIVVHGFRSNKTGMKGYADMFYRLGYNTLTVDNRGHGQSQGNFVGFGWLDKNDVEAWIRYLVAQNKNVEIVPFGISMGGATVSMLSGDPLPANVRAIIEDSGYSSVEDEVAYQAKQMYHLPKDPIIPTVSLFSQYIAGYSYHEASTVKQVAKNTRPMLFMHGGADTYVPTRMVYSLYKADPDPRKQLWIAPGSGHVQAFGQHTAAYQAEVQKFLNLYFK</sequence>
<accession>G9WEN8</accession>
<evidence type="ECO:0000259" key="2">
    <source>
        <dbReference type="Pfam" id="PF12146"/>
    </source>
</evidence>
<keyword evidence="4" id="KW-1185">Reference proteome</keyword>
<feature type="transmembrane region" description="Helical" evidence="1">
    <location>
        <begin position="6"/>
        <end position="27"/>
    </location>
</feature>
<dbReference type="Pfam" id="PF12146">
    <property type="entry name" value="Hydrolase_4"/>
    <property type="match status" value="1"/>
</dbReference>
<comment type="caution">
    <text evidence="3">The sequence shown here is derived from an EMBL/GenBank/DDBJ whole genome shotgun (WGS) entry which is preliminary data.</text>
</comment>
<dbReference type="Gene3D" id="3.40.50.1820">
    <property type="entry name" value="alpha/beta hydrolase"/>
    <property type="match status" value="1"/>
</dbReference>
<evidence type="ECO:0000313" key="3">
    <source>
        <dbReference type="EMBL" id="EHN58211.1"/>
    </source>
</evidence>
<dbReference type="InterPro" id="IPR052920">
    <property type="entry name" value="DNA-binding_regulatory"/>
</dbReference>
<dbReference type="AlphaFoldDB" id="G9WEN8"/>
<dbReference type="PATRIC" id="fig|1045004.4.peg.83"/>
<dbReference type="Proteomes" id="UP000004959">
    <property type="component" value="Chromosome"/>
</dbReference>
<dbReference type="InterPro" id="IPR029058">
    <property type="entry name" value="AB_hydrolase_fold"/>
</dbReference>
<evidence type="ECO:0000256" key="1">
    <source>
        <dbReference type="SAM" id="Phobius"/>
    </source>
</evidence>
<keyword evidence="1" id="KW-0472">Membrane</keyword>
<organism evidence="3 4">
    <name type="scientific">Oenococcus kitaharae DSM 17330</name>
    <dbReference type="NCBI Taxonomy" id="1045004"/>
    <lineage>
        <taxon>Bacteria</taxon>
        <taxon>Bacillati</taxon>
        <taxon>Bacillota</taxon>
        <taxon>Bacilli</taxon>
        <taxon>Lactobacillales</taxon>
        <taxon>Lactobacillaceae</taxon>
        <taxon>Oenococcus</taxon>
    </lineage>
</organism>
<dbReference type="PANTHER" id="PTHR43358:SF4">
    <property type="entry name" value="ALPHA_BETA HYDROLASE FOLD-1 DOMAIN-CONTAINING PROTEIN"/>
    <property type="match status" value="1"/>
</dbReference>
<dbReference type="EMBL" id="AFVZ01000001">
    <property type="protein sequence ID" value="EHN58211.1"/>
    <property type="molecule type" value="Genomic_DNA"/>
</dbReference>
<dbReference type="PANTHER" id="PTHR43358">
    <property type="entry name" value="ALPHA/BETA-HYDROLASE"/>
    <property type="match status" value="1"/>
</dbReference>
<proteinExistence type="predicted"/>
<feature type="domain" description="Serine aminopeptidase S33" evidence="2">
    <location>
        <begin position="85"/>
        <end position="186"/>
    </location>
</feature>
<dbReference type="eggNOG" id="COG1073">
    <property type="taxonomic scope" value="Bacteria"/>
</dbReference>
<dbReference type="InterPro" id="IPR022742">
    <property type="entry name" value="Hydrolase_4"/>
</dbReference>
<keyword evidence="1" id="KW-0812">Transmembrane</keyword>
<gene>
    <name evidence="3" type="ORF">OKIT_0082</name>
</gene>